<dbReference type="GO" id="GO:0005739">
    <property type="term" value="C:mitochondrion"/>
    <property type="evidence" value="ECO:0007669"/>
    <property type="project" value="TreeGrafter"/>
</dbReference>
<gene>
    <name evidence="1" type="ORF">APICC_08733</name>
</gene>
<keyword evidence="2" id="KW-1185">Reference proteome</keyword>
<dbReference type="InterPro" id="IPR026100">
    <property type="entry name" value="Tmem223"/>
</dbReference>
<keyword evidence="1" id="KW-0812">Transmembrane</keyword>
<dbReference type="EMBL" id="KZ288374">
    <property type="protein sequence ID" value="PBC26717.1"/>
    <property type="molecule type" value="Genomic_DNA"/>
</dbReference>
<accession>A0A2A3E4Q9</accession>
<sequence>MTLPINKIKIKIARDKMKNYLPMKIQGKMFYYIIDSKGTFLNEKLFDYTVGKAKYW</sequence>
<organism evidence="1 2">
    <name type="scientific">Apis cerana cerana</name>
    <name type="common">Oriental honeybee</name>
    <dbReference type="NCBI Taxonomy" id="94128"/>
    <lineage>
        <taxon>Eukaryota</taxon>
        <taxon>Metazoa</taxon>
        <taxon>Ecdysozoa</taxon>
        <taxon>Arthropoda</taxon>
        <taxon>Hexapoda</taxon>
        <taxon>Insecta</taxon>
        <taxon>Pterygota</taxon>
        <taxon>Neoptera</taxon>
        <taxon>Endopterygota</taxon>
        <taxon>Hymenoptera</taxon>
        <taxon>Apocrita</taxon>
        <taxon>Aculeata</taxon>
        <taxon>Apoidea</taxon>
        <taxon>Anthophila</taxon>
        <taxon>Apidae</taxon>
        <taxon>Apis</taxon>
    </lineage>
</organism>
<dbReference type="PANTHER" id="PTHR14549">
    <property type="entry name" value="TRANSMEMBRANE PROTEIN 223"/>
    <property type="match status" value="1"/>
</dbReference>
<dbReference type="InterPro" id="IPR045325">
    <property type="entry name" value="TMEM70/TMEM186/TMEM223"/>
</dbReference>
<dbReference type="GO" id="GO:0007399">
    <property type="term" value="P:nervous system development"/>
    <property type="evidence" value="ECO:0007669"/>
    <property type="project" value="TreeGrafter"/>
</dbReference>
<dbReference type="Proteomes" id="UP000242457">
    <property type="component" value="Unassembled WGS sequence"/>
</dbReference>
<dbReference type="STRING" id="94128.A0A2A3E4Q9"/>
<name>A0A2A3E4Q9_APICC</name>
<dbReference type="AlphaFoldDB" id="A0A2A3E4Q9"/>
<keyword evidence="1" id="KW-0472">Membrane</keyword>
<evidence type="ECO:0000313" key="2">
    <source>
        <dbReference type="Proteomes" id="UP000242457"/>
    </source>
</evidence>
<dbReference type="PANTHER" id="PTHR14549:SF2">
    <property type="entry name" value="TRANSMEMBRANE PROTEIN 223"/>
    <property type="match status" value="1"/>
</dbReference>
<dbReference type="OrthoDB" id="5950063at2759"/>
<protein>
    <submittedName>
        <fullName evidence="1">Transmembrane protein</fullName>
    </submittedName>
</protein>
<reference evidence="1 2" key="1">
    <citation type="submission" date="2014-07" db="EMBL/GenBank/DDBJ databases">
        <title>Genomic and transcriptomic analysis on Apis cerana provide comprehensive insights into honey bee biology.</title>
        <authorList>
            <person name="Diao Q."/>
            <person name="Sun L."/>
            <person name="Zheng H."/>
            <person name="Zheng H."/>
            <person name="Xu S."/>
            <person name="Wang S."/>
            <person name="Zeng Z."/>
            <person name="Hu F."/>
            <person name="Su S."/>
            <person name="Wu J."/>
        </authorList>
    </citation>
    <scope>NUCLEOTIDE SEQUENCE [LARGE SCALE GENOMIC DNA]</scope>
    <source>
        <tissue evidence="1">Pupae without intestine</tissue>
    </source>
</reference>
<evidence type="ECO:0000313" key="1">
    <source>
        <dbReference type="EMBL" id="PBC26717.1"/>
    </source>
</evidence>
<dbReference type="Pfam" id="PF06979">
    <property type="entry name" value="TMEM70"/>
    <property type="match status" value="1"/>
</dbReference>
<proteinExistence type="predicted"/>